<protein>
    <submittedName>
        <fullName evidence="1">Uncharacterized protein</fullName>
    </submittedName>
</protein>
<reference evidence="1" key="1">
    <citation type="journal article" date="2015" name="Nature">
        <title>Complex archaea that bridge the gap between prokaryotes and eukaryotes.</title>
        <authorList>
            <person name="Spang A."/>
            <person name="Saw J.H."/>
            <person name="Jorgensen S.L."/>
            <person name="Zaremba-Niedzwiedzka K."/>
            <person name="Martijn J."/>
            <person name="Lind A.E."/>
            <person name="van Eijk R."/>
            <person name="Schleper C."/>
            <person name="Guy L."/>
            <person name="Ettema T.J."/>
        </authorList>
    </citation>
    <scope>NUCLEOTIDE SEQUENCE</scope>
</reference>
<comment type="caution">
    <text evidence="1">The sequence shown here is derived from an EMBL/GenBank/DDBJ whole genome shotgun (WGS) entry which is preliminary data.</text>
</comment>
<evidence type="ECO:0000313" key="1">
    <source>
        <dbReference type="EMBL" id="KKL79561.1"/>
    </source>
</evidence>
<dbReference type="AlphaFoldDB" id="A0A0F9FM19"/>
<gene>
    <name evidence="1" type="ORF">LCGC14_2013610</name>
</gene>
<feature type="non-terminal residue" evidence="1">
    <location>
        <position position="163"/>
    </location>
</feature>
<accession>A0A0F9FM19</accession>
<proteinExistence type="predicted"/>
<sequence length="163" mass="17312">MAVRFHPLPPEVFSDEARPSIVRLNAELRDLFALEGTLRNPLTVQRSDSTVVRKSTDQVHITRITPEVVSVVSGITFGVGLPNLTFGLLNTAGTTSTAVSVDSAIKLFDTTAPADIATTAATGSAAFAARRDHVHDHPDLGDLHTVYTLADGTRAFTGDQSMG</sequence>
<dbReference type="EMBL" id="LAZR01023135">
    <property type="protein sequence ID" value="KKL79561.1"/>
    <property type="molecule type" value="Genomic_DNA"/>
</dbReference>
<name>A0A0F9FM19_9ZZZZ</name>
<organism evidence="1">
    <name type="scientific">marine sediment metagenome</name>
    <dbReference type="NCBI Taxonomy" id="412755"/>
    <lineage>
        <taxon>unclassified sequences</taxon>
        <taxon>metagenomes</taxon>
        <taxon>ecological metagenomes</taxon>
    </lineage>
</organism>